<dbReference type="AlphaFoldDB" id="A0A660L525"/>
<evidence type="ECO:0000256" key="3">
    <source>
        <dbReference type="ARBA" id="ARBA00022691"/>
    </source>
</evidence>
<dbReference type="PANTHER" id="PTHR43591">
    <property type="entry name" value="METHYLTRANSFERASE"/>
    <property type="match status" value="1"/>
</dbReference>
<organism evidence="5 6">
    <name type="scientific">Brockia lithotrophica</name>
    <dbReference type="NCBI Taxonomy" id="933949"/>
    <lineage>
        <taxon>Bacteria</taxon>
        <taxon>Bacillati</taxon>
        <taxon>Bacillota</taxon>
        <taxon>Bacilli</taxon>
        <taxon>Bacillales</taxon>
        <taxon>Bacillales Family X. Incertae Sedis</taxon>
        <taxon>Brockia</taxon>
    </lineage>
</organism>
<dbReference type="SUPFAM" id="SSF53335">
    <property type="entry name" value="S-adenosyl-L-methionine-dependent methyltransferases"/>
    <property type="match status" value="1"/>
</dbReference>
<name>A0A660L525_9BACL</name>
<comment type="pathway">
    <text evidence="4">Quinol/quinone metabolism; menaquinone biosynthesis; menaquinol from 1,4-dihydroxy-2-naphthoate: step 2/2.</text>
</comment>
<evidence type="ECO:0000256" key="2">
    <source>
        <dbReference type="ARBA" id="ARBA00022679"/>
    </source>
</evidence>
<dbReference type="EMBL" id="RBIJ01000001">
    <property type="protein sequence ID" value="RKQ88425.1"/>
    <property type="molecule type" value="Genomic_DNA"/>
</dbReference>
<dbReference type="PROSITE" id="PS01184">
    <property type="entry name" value="UBIE_2"/>
    <property type="match status" value="1"/>
</dbReference>
<sequence length="252" mass="28787">MGAPTFRTPEEKKAYVRRVFGSIAPWYDFFNTLLSFGTHKLWRRRFLRELRLTPGMRVLDLATGTGDLALAVARRLGPEGEVVGVDLSPEMLSIAREKVARLRESGRAPLARVEFREGEAERLPFPDAAFDGATIGFALRNVTDVPHVLREMRRVVRPGGFVASLELSHPYLWGFRQVYGVYFERVLPWIADRIAGRYEEYAWLPESLKRFIDAETLRRLFEEAGLERVRVIPLTFGVAAIHIGYRPEEPGE</sequence>
<dbReference type="PANTHER" id="PTHR43591:SF24">
    <property type="entry name" value="2-METHOXY-6-POLYPRENYL-1,4-BENZOQUINOL METHYLASE, MITOCHONDRIAL"/>
    <property type="match status" value="1"/>
</dbReference>
<dbReference type="InterPro" id="IPR029063">
    <property type="entry name" value="SAM-dependent_MTases_sf"/>
</dbReference>
<evidence type="ECO:0000256" key="1">
    <source>
        <dbReference type="ARBA" id="ARBA00022603"/>
    </source>
</evidence>
<dbReference type="NCBIfam" id="NF001243">
    <property type="entry name" value="PRK00216.1-4"/>
    <property type="match status" value="1"/>
</dbReference>
<dbReference type="Gene3D" id="3.40.50.150">
    <property type="entry name" value="Vaccinia Virus protein VP39"/>
    <property type="match status" value="1"/>
</dbReference>
<keyword evidence="2 4" id="KW-0808">Transferase</keyword>
<comment type="caution">
    <text evidence="4">Lacks conserved residue(s) required for the propagation of feature annotation.</text>
</comment>
<keyword evidence="6" id="KW-1185">Reference proteome</keyword>
<keyword evidence="3 4" id="KW-0949">S-adenosyl-L-methionine</keyword>
<proteinExistence type="inferred from homology"/>
<feature type="binding site" evidence="4">
    <location>
        <position position="65"/>
    </location>
    <ligand>
        <name>S-adenosyl-L-methionine</name>
        <dbReference type="ChEBI" id="CHEBI:59789"/>
    </ligand>
</feature>
<comment type="caution">
    <text evidence="5">The sequence shown here is derived from an EMBL/GenBank/DDBJ whole genome shotgun (WGS) entry which is preliminary data.</text>
</comment>
<dbReference type="RefSeq" id="WP_121443366.1">
    <property type="nucleotide sequence ID" value="NZ_RBIJ01000001.1"/>
</dbReference>
<dbReference type="PROSITE" id="PS01183">
    <property type="entry name" value="UBIE_1"/>
    <property type="match status" value="1"/>
</dbReference>
<evidence type="ECO:0000313" key="5">
    <source>
        <dbReference type="EMBL" id="RKQ88425.1"/>
    </source>
</evidence>
<dbReference type="PROSITE" id="PS51608">
    <property type="entry name" value="SAM_MT_UBIE"/>
    <property type="match status" value="1"/>
</dbReference>
<dbReference type="UniPathway" id="UPA00079">
    <property type="reaction ID" value="UER00169"/>
</dbReference>
<dbReference type="InterPro" id="IPR004033">
    <property type="entry name" value="UbiE/COQ5_MeTrFase"/>
</dbReference>
<dbReference type="HAMAP" id="MF_01813">
    <property type="entry name" value="MenG_UbiE_methyltr"/>
    <property type="match status" value="1"/>
</dbReference>
<evidence type="ECO:0000313" key="6">
    <source>
        <dbReference type="Proteomes" id="UP000267019"/>
    </source>
</evidence>
<reference evidence="5 6" key="1">
    <citation type="submission" date="2018-10" db="EMBL/GenBank/DDBJ databases">
        <title>Genomic Encyclopedia of Type Strains, Phase IV (KMG-IV): sequencing the most valuable type-strain genomes for metagenomic binning, comparative biology and taxonomic classification.</title>
        <authorList>
            <person name="Goeker M."/>
        </authorList>
    </citation>
    <scope>NUCLEOTIDE SEQUENCE [LARGE SCALE GENOMIC DNA]</scope>
    <source>
        <strain evidence="5 6">DSM 22653</strain>
    </source>
</reference>
<dbReference type="GO" id="GO:0043770">
    <property type="term" value="F:demethylmenaquinone methyltransferase activity"/>
    <property type="evidence" value="ECO:0007669"/>
    <property type="project" value="UniProtKB-UniRule"/>
</dbReference>
<dbReference type="CDD" id="cd02440">
    <property type="entry name" value="AdoMet_MTases"/>
    <property type="match status" value="1"/>
</dbReference>
<dbReference type="NCBIfam" id="TIGR01934">
    <property type="entry name" value="MenG_MenH_UbiE"/>
    <property type="match status" value="1"/>
</dbReference>
<evidence type="ECO:0000256" key="4">
    <source>
        <dbReference type="HAMAP-Rule" id="MF_01813"/>
    </source>
</evidence>
<comment type="catalytic activity">
    <reaction evidence="4">
        <text>a 2-demethylmenaquinol + S-adenosyl-L-methionine = a menaquinol + S-adenosyl-L-homocysteine + H(+)</text>
        <dbReference type="Rhea" id="RHEA:42640"/>
        <dbReference type="Rhea" id="RHEA-COMP:9539"/>
        <dbReference type="Rhea" id="RHEA-COMP:9563"/>
        <dbReference type="ChEBI" id="CHEBI:15378"/>
        <dbReference type="ChEBI" id="CHEBI:18151"/>
        <dbReference type="ChEBI" id="CHEBI:55437"/>
        <dbReference type="ChEBI" id="CHEBI:57856"/>
        <dbReference type="ChEBI" id="CHEBI:59789"/>
        <dbReference type="EC" id="2.1.1.163"/>
    </reaction>
</comment>
<protein>
    <recommendedName>
        <fullName evidence="4">Demethylmenaquinone methyltransferase</fullName>
        <ecNumber evidence="4">2.1.1.163</ecNumber>
    </recommendedName>
</protein>
<dbReference type="Pfam" id="PF01209">
    <property type="entry name" value="Ubie_methyltran"/>
    <property type="match status" value="1"/>
</dbReference>
<accession>A0A660L525</accession>
<dbReference type="NCBIfam" id="NF001244">
    <property type="entry name" value="PRK00216.1-5"/>
    <property type="match status" value="1"/>
</dbReference>
<comment type="function">
    <text evidence="4">Methyltransferase required for the conversion of demethylmenaquinol (DMKH2) to menaquinol (MKH2).</text>
</comment>
<comment type="similarity">
    <text evidence="4">Belongs to the class I-like SAM-binding methyltransferase superfamily. MenG/UbiE family.</text>
</comment>
<dbReference type="Proteomes" id="UP000267019">
    <property type="component" value="Unassembled WGS sequence"/>
</dbReference>
<gene>
    <name evidence="4" type="primary">menG</name>
    <name evidence="5" type="ORF">C7438_0058</name>
</gene>
<dbReference type="OrthoDB" id="9808140at2"/>
<dbReference type="EC" id="2.1.1.163" evidence="4"/>
<dbReference type="GO" id="GO:0009234">
    <property type="term" value="P:menaquinone biosynthetic process"/>
    <property type="evidence" value="ECO:0007669"/>
    <property type="project" value="UniProtKB-UniRule"/>
</dbReference>
<keyword evidence="1 4" id="KW-0489">Methyltransferase</keyword>
<feature type="binding site" evidence="4">
    <location>
        <position position="86"/>
    </location>
    <ligand>
        <name>S-adenosyl-L-methionine</name>
        <dbReference type="ChEBI" id="CHEBI:59789"/>
    </ligand>
</feature>
<dbReference type="InterPro" id="IPR023576">
    <property type="entry name" value="UbiE/COQ5_MeTrFase_CS"/>
</dbReference>
<dbReference type="GO" id="GO:0032259">
    <property type="term" value="P:methylation"/>
    <property type="evidence" value="ECO:0007669"/>
    <property type="project" value="UniProtKB-KW"/>
</dbReference>
<keyword evidence="4" id="KW-0474">Menaquinone biosynthesis</keyword>